<proteinExistence type="predicted"/>
<dbReference type="Proteomes" id="UP000184212">
    <property type="component" value="Unassembled WGS sequence"/>
</dbReference>
<dbReference type="PANTHER" id="PTHR43239:SF1">
    <property type="entry name" value="UPF0734 PROTEIN DDB_G0273871_DDB_G0273177"/>
    <property type="match status" value="1"/>
</dbReference>
<gene>
    <name evidence="1" type="ORF">SAMN04488109_4703</name>
</gene>
<evidence type="ECO:0000313" key="1">
    <source>
        <dbReference type="EMBL" id="SHH62519.1"/>
    </source>
</evidence>
<dbReference type="OrthoDB" id="1430580at2"/>
<protein>
    <submittedName>
        <fullName evidence="1">L-rhamnose mutarotase</fullName>
    </submittedName>
</protein>
<dbReference type="GO" id="GO:0016857">
    <property type="term" value="F:racemase and epimerase activity, acting on carbohydrates and derivatives"/>
    <property type="evidence" value="ECO:0007669"/>
    <property type="project" value="InterPro"/>
</dbReference>
<name>A0A1M5UHR7_9BACT</name>
<sequence length="109" mass="13058">MKRFCFALDLQDDPALISEYEFWHRNVWPEIRKSILDAGITNMEIYRILNRLFMIMETTDSFDPQAKAAQDAANPKVQQWEELMWNYQKPLPHAKPGEKWIPMEKIFQL</sequence>
<evidence type="ECO:0000313" key="2">
    <source>
        <dbReference type="Proteomes" id="UP000184212"/>
    </source>
</evidence>
<dbReference type="RefSeq" id="WP_073138898.1">
    <property type="nucleotide sequence ID" value="NZ_FQWQ01000003.1"/>
</dbReference>
<dbReference type="InterPro" id="IPR052996">
    <property type="entry name" value="Carb_Metab_Mutarotase"/>
</dbReference>
<accession>A0A1M5UHR7</accession>
<dbReference type="AlphaFoldDB" id="A0A1M5UHR7"/>
<dbReference type="InterPro" id="IPR008000">
    <property type="entry name" value="Rham/fucose_mutarotase"/>
</dbReference>
<dbReference type="STRING" id="947013.SAMN04488109_4703"/>
<dbReference type="SUPFAM" id="SSF54909">
    <property type="entry name" value="Dimeric alpha+beta barrel"/>
    <property type="match status" value="1"/>
</dbReference>
<reference evidence="1 2" key="1">
    <citation type="submission" date="2016-11" db="EMBL/GenBank/DDBJ databases">
        <authorList>
            <person name="Jaros S."/>
            <person name="Januszkiewicz K."/>
            <person name="Wedrychowicz H."/>
        </authorList>
    </citation>
    <scope>NUCLEOTIDE SEQUENCE [LARGE SCALE GENOMIC DNA]</scope>
    <source>
        <strain evidence="1 2">DSM 24574</strain>
    </source>
</reference>
<dbReference type="Gene3D" id="3.30.70.100">
    <property type="match status" value="1"/>
</dbReference>
<keyword evidence="2" id="KW-1185">Reference proteome</keyword>
<dbReference type="InterPro" id="IPR011008">
    <property type="entry name" value="Dimeric_a/b-barrel"/>
</dbReference>
<dbReference type="PANTHER" id="PTHR43239">
    <property type="entry name" value="UPF0734 PROTEIN DDB_G0273871/DDB_G0273177"/>
    <property type="match status" value="1"/>
</dbReference>
<dbReference type="Pfam" id="PF05336">
    <property type="entry name" value="rhaM"/>
    <property type="match status" value="1"/>
</dbReference>
<organism evidence="1 2">
    <name type="scientific">Chryseolinea serpens</name>
    <dbReference type="NCBI Taxonomy" id="947013"/>
    <lineage>
        <taxon>Bacteria</taxon>
        <taxon>Pseudomonadati</taxon>
        <taxon>Bacteroidota</taxon>
        <taxon>Cytophagia</taxon>
        <taxon>Cytophagales</taxon>
        <taxon>Fulvivirgaceae</taxon>
        <taxon>Chryseolinea</taxon>
    </lineage>
</organism>
<dbReference type="EMBL" id="FQWQ01000003">
    <property type="protein sequence ID" value="SHH62519.1"/>
    <property type="molecule type" value="Genomic_DNA"/>
</dbReference>